<sequence length="348" mass="39917">MTSNSFFVREEAQKYNVHSDSIIHQYITRKTKASERDSKARRSLGNLYALYVLCADYLNGNESGATFTDLMDRMKSMPFGAKLQNHPLDNRLNDEVRRQYSVSDEMLPVQPADLGEGRKARKISVALLSENGMNPKETAAYVVASIKKYIQIIDDNQTAYLNEIESATTDSDIFELIKKAFDYSSDARLFEIISFALLHLHFYQTEVTLTINGIAKIENLCLYRTGRTNANDGGIDFVLQPLGKFFQVTETLDFKKYFLDFDKIGRFKLSFVIKTELSADEVKNQIINNAKKTLPPELLDRYVNLFDDIFTLNELKSILDWVRTSHELIVQLKEIVTNCFKLEYGLLD</sequence>
<evidence type="ECO:0000313" key="1">
    <source>
        <dbReference type="EMBL" id="OQX02220.1"/>
    </source>
</evidence>
<keyword evidence="1" id="KW-0540">Nuclease</keyword>
<name>A0A1Y1QBT6_9GAMM</name>
<accession>A0A1Y1QBT6</accession>
<gene>
    <name evidence="1" type="ORF">BWK73_43450</name>
</gene>
<proteinExistence type="predicted"/>
<evidence type="ECO:0000313" key="2">
    <source>
        <dbReference type="Proteomes" id="UP000192491"/>
    </source>
</evidence>
<organism evidence="1 2">
    <name type="scientific">Thiothrix lacustris</name>
    <dbReference type="NCBI Taxonomy" id="525917"/>
    <lineage>
        <taxon>Bacteria</taxon>
        <taxon>Pseudomonadati</taxon>
        <taxon>Pseudomonadota</taxon>
        <taxon>Gammaproteobacteria</taxon>
        <taxon>Thiotrichales</taxon>
        <taxon>Thiotrichaceae</taxon>
        <taxon>Thiothrix</taxon>
    </lineage>
</organism>
<dbReference type="AlphaFoldDB" id="A0A1Y1QBT6"/>
<dbReference type="Proteomes" id="UP000192491">
    <property type="component" value="Unassembled WGS sequence"/>
</dbReference>
<reference evidence="1 2" key="1">
    <citation type="submission" date="2017-01" db="EMBL/GenBank/DDBJ databases">
        <title>Novel large sulfur bacteria in the metagenomes of groundwater-fed chemosynthetic microbial mats in the Lake Huron basin.</title>
        <authorList>
            <person name="Sharrar A.M."/>
            <person name="Flood B.E."/>
            <person name="Bailey J.V."/>
            <person name="Jones D.S."/>
            <person name="Biddanda B."/>
            <person name="Ruberg S.A."/>
            <person name="Marcus D.N."/>
            <person name="Dick G.J."/>
        </authorList>
    </citation>
    <scope>NUCLEOTIDE SEQUENCE [LARGE SCALE GENOMIC DNA]</scope>
    <source>
        <strain evidence="1">A8</strain>
    </source>
</reference>
<comment type="caution">
    <text evidence="1">The sequence shown here is derived from an EMBL/GenBank/DDBJ whole genome shotgun (WGS) entry which is preliminary data.</text>
</comment>
<keyword evidence="1" id="KW-0378">Hydrolase</keyword>
<dbReference type="GO" id="GO:0004519">
    <property type="term" value="F:endonuclease activity"/>
    <property type="evidence" value="ECO:0007669"/>
    <property type="project" value="UniProtKB-KW"/>
</dbReference>
<keyword evidence="1" id="KW-0255">Endonuclease</keyword>
<protein>
    <submittedName>
        <fullName evidence="1">Type II restriction endonuclease</fullName>
    </submittedName>
</protein>
<dbReference type="EMBL" id="MTEJ01000508">
    <property type="protein sequence ID" value="OQX02220.1"/>
    <property type="molecule type" value="Genomic_DNA"/>
</dbReference>